<feature type="domain" description="3-hydroxyacyl-CoA dehydrogenase C-terminal" evidence="3">
    <location>
        <begin position="7"/>
        <end position="103"/>
    </location>
</feature>
<evidence type="ECO:0000313" key="4">
    <source>
        <dbReference type="EMBL" id="OBX65486.1"/>
    </source>
</evidence>
<dbReference type="GO" id="GO:0003857">
    <property type="term" value="F:(3S)-3-hydroxyacyl-CoA dehydrogenase (NAD+) activity"/>
    <property type="evidence" value="ECO:0007669"/>
    <property type="project" value="TreeGrafter"/>
</dbReference>
<sequence>MKKEQSGYVLDSLLIPLLVAGLKLWANGVADAATIDKTWMIATGSPFGPMAILDKNGMKTNYNIFNELAKTDPSLQQPAEKLKAELVDTNKLGEATGEGFYQYPNPAYLAKDFLSLSD</sequence>
<keyword evidence="1" id="KW-0560">Oxidoreductase</keyword>
<keyword evidence="2" id="KW-0520">NAD</keyword>
<dbReference type="InterPro" id="IPR008927">
    <property type="entry name" value="6-PGluconate_DH-like_C_sf"/>
</dbReference>
<dbReference type="SUPFAM" id="SSF48179">
    <property type="entry name" value="6-phosphogluconate dehydrogenase C-terminal domain-like"/>
    <property type="match status" value="1"/>
</dbReference>
<dbReference type="AlphaFoldDB" id="A0AA91FJN7"/>
<accession>A0AA91FJN7</accession>
<dbReference type="InterPro" id="IPR006108">
    <property type="entry name" value="3HC_DH_C"/>
</dbReference>
<dbReference type="GO" id="GO:0006635">
    <property type="term" value="P:fatty acid beta-oxidation"/>
    <property type="evidence" value="ECO:0007669"/>
    <property type="project" value="TreeGrafter"/>
</dbReference>
<gene>
    <name evidence="4" type="ORF">A9299_08500</name>
</gene>
<dbReference type="PANTHER" id="PTHR43561">
    <property type="match status" value="1"/>
</dbReference>
<dbReference type="InterPro" id="IPR013328">
    <property type="entry name" value="6PGD_dom2"/>
</dbReference>
<name>A0AA91FJN7_FAUOS</name>
<dbReference type="InterPro" id="IPR052242">
    <property type="entry name" value="Mito_3-hydroxyacyl-CoA_DH"/>
</dbReference>
<reference evidence="4" key="1">
    <citation type="submission" date="2016-06" db="EMBL/GenBank/DDBJ databases">
        <title>Draft genome of Moraxella osloensis CCUG 67237.</title>
        <authorList>
            <person name="Salva-Serra F."/>
            <person name="Engstrom-Jakobsson H."/>
            <person name="Thorell K."/>
            <person name="Gonzales-Siles L."/>
            <person name="Karlsson R."/>
            <person name="Boulund F."/>
            <person name="Engstrand L."/>
            <person name="Kristiansson E."/>
            <person name="Moore E."/>
        </authorList>
    </citation>
    <scope>NUCLEOTIDE SEQUENCE [LARGE SCALE GENOMIC DNA]</scope>
    <source>
        <strain evidence="4">CCUG 67237</strain>
    </source>
</reference>
<proteinExistence type="predicted"/>
<organism evidence="4">
    <name type="scientific">Faucicola osloensis</name>
    <name type="common">Moraxella osloensis</name>
    <dbReference type="NCBI Taxonomy" id="34062"/>
    <lineage>
        <taxon>Bacteria</taxon>
        <taxon>Pseudomonadati</taxon>
        <taxon>Pseudomonadota</taxon>
        <taxon>Gammaproteobacteria</taxon>
        <taxon>Moraxellales</taxon>
        <taxon>Moraxellaceae</taxon>
        <taxon>Faucicola</taxon>
    </lineage>
</organism>
<comment type="caution">
    <text evidence="4">The sequence shown here is derived from an EMBL/GenBank/DDBJ whole genome shotgun (WGS) entry which is preliminary data.</text>
</comment>
<dbReference type="Pfam" id="PF00725">
    <property type="entry name" value="3HCDH"/>
    <property type="match status" value="1"/>
</dbReference>
<evidence type="ECO:0000256" key="2">
    <source>
        <dbReference type="ARBA" id="ARBA00023027"/>
    </source>
</evidence>
<dbReference type="PANTHER" id="PTHR43561:SF3">
    <property type="entry name" value="HYDROXYACYL-COENZYME A DEHYDROGENASE, MITOCHONDRIAL"/>
    <property type="match status" value="1"/>
</dbReference>
<protein>
    <recommendedName>
        <fullName evidence="3">3-hydroxyacyl-CoA dehydrogenase C-terminal domain-containing protein</fullName>
    </recommendedName>
</protein>
<dbReference type="EMBL" id="LZMT01000009">
    <property type="protein sequence ID" value="OBX65486.1"/>
    <property type="molecule type" value="Genomic_DNA"/>
</dbReference>
<evidence type="ECO:0000256" key="1">
    <source>
        <dbReference type="ARBA" id="ARBA00023002"/>
    </source>
</evidence>
<dbReference type="Gene3D" id="1.10.1040.10">
    <property type="entry name" value="N-(1-d-carboxylethyl)-l-norvaline Dehydrogenase, domain 2"/>
    <property type="match status" value="1"/>
</dbReference>
<evidence type="ECO:0000259" key="3">
    <source>
        <dbReference type="Pfam" id="PF00725"/>
    </source>
</evidence>